<feature type="binding site" evidence="12">
    <location>
        <position position="77"/>
    </location>
    <ligand>
        <name>ATP</name>
        <dbReference type="ChEBI" id="CHEBI:30616"/>
    </ligand>
</feature>
<feature type="active site" evidence="12">
    <location>
        <position position="510"/>
    </location>
</feature>
<feature type="domain" description="Glutamine amidotransferase" evidence="13">
    <location>
        <begin position="307"/>
        <end position="528"/>
    </location>
</feature>
<feature type="binding site" evidence="12">
    <location>
        <position position="465"/>
    </location>
    <ligand>
        <name>L-glutamine</name>
        <dbReference type="ChEBI" id="CHEBI:58359"/>
    </ligand>
</feature>
<sequence length="541" mass="59454">MVGKLNPTRFIFVTGGVVSSLGKGLAAASIGALLQARGFSVRLRKLDPYLNVDPGTMSPAQHGEVFVTSDGGETDLDLGHYERFTGVMKTRADNVTAGKIYHELIVKERRGDYLGQTVQVIPHVIDLIISCILHNDAGADFVICEIGGTVGDIESQPFLEAIRQVSYRLSKNLTIFVHLTLVPYIGAVGELKTKPTQHSVKELSSLGIQPDIVLYRSRAQLPQYQCAKIANFCNVAEDNIIAALDVSNIYMLPVMYHEHRLDTQILKHFDVDSPEPDLTQWENVLRMSETASDRIVIAIVGKYVTSLDAYTSLEEALRHAGLHSGIRVEIKWVDARLPASEIDLTDADAILIPGGFGDNGIGTKICAIEYARVNNIPMLGICLGMQLAVIEFALNVAGIEDANSTEFKSDCKNPVVCELPGLQVGDEYKMGGSMRLGSYTCNLAPGSRIMSIYDSSTVVERRRHRYGINPEYRDVLSKCGLAFTGAAEDRDLPEVLELPDHPWFIGVQFHPEFQSTPFKSHPLFLSFVTSTLQVKKASSRS</sequence>
<comment type="catalytic activity">
    <reaction evidence="10 12">
        <text>UTP + L-glutamine + ATP + H2O = CTP + L-glutamate + ADP + phosphate + 2 H(+)</text>
        <dbReference type="Rhea" id="RHEA:26426"/>
        <dbReference type="ChEBI" id="CHEBI:15377"/>
        <dbReference type="ChEBI" id="CHEBI:15378"/>
        <dbReference type="ChEBI" id="CHEBI:29985"/>
        <dbReference type="ChEBI" id="CHEBI:30616"/>
        <dbReference type="ChEBI" id="CHEBI:37563"/>
        <dbReference type="ChEBI" id="CHEBI:43474"/>
        <dbReference type="ChEBI" id="CHEBI:46398"/>
        <dbReference type="ChEBI" id="CHEBI:58359"/>
        <dbReference type="ChEBI" id="CHEBI:456216"/>
        <dbReference type="EC" id="6.3.4.2"/>
    </reaction>
</comment>
<dbReference type="NCBIfam" id="NF003792">
    <property type="entry name" value="PRK05380.1"/>
    <property type="match status" value="1"/>
</dbReference>
<reference evidence="15 16" key="1">
    <citation type="submission" date="2014-09" db="EMBL/GenBank/DDBJ databases">
        <authorList>
            <person name="Loux Valentin"/>
            <person name="Dugat Thibaut"/>
        </authorList>
    </citation>
    <scope>NUCLEOTIDE SEQUENCE [LARGE SCALE GENOMIC DNA]</scope>
    <source>
        <strain evidence="15 16">BOV-10_179</strain>
    </source>
</reference>
<dbReference type="GO" id="GO:0005524">
    <property type="term" value="F:ATP binding"/>
    <property type="evidence" value="ECO:0007669"/>
    <property type="project" value="UniProtKB-KW"/>
</dbReference>
<feature type="binding site" evidence="12">
    <location>
        <position position="246"/>
    </location>
    <ligand>
        <name>ATP</name>
        <dbReference type="ChEBI" id="CHEBI:30616"/>
    </ligand>
</feature>
<dbReference type="FunFam" id="3.40.50.880:FF:000002">
    <property type="entry name" value="CTP synthase"/>
    <property type="match status" value="1"/>
</dbReference>
<feature type="binding site" evidence="12">
    <location>
        <position position="19"/>
    </location>
    <ligand>
        <name>UTP</name>
        <dbReference type="ChEBI" id="CHEBI:46398"/>
    </ligand>
</feature>
<dbReference type="InterPro" id="IPR029062">
    <property type="entry name" value="Class_I_gatase-like"/>
</dbReference>
<dbReference type="GO" id="GO:0042802">
    <property type="term" value="F:identical protein binding"/>
    <property type="evidence" value="ECO:0007669"/>
    <property type="project" value="TreeGrafter"/>
</dbReference>
<dbReference type="Pfam" id="PF00117">
    <property type="entry name" value="GATase"/>
    <property type="match status" value="1"/>
</dbReference>
<dbReference type="GO" id="GO:0046872">
    <property type="term" value="F:metal ion binding"/>
    <property type="evidence" value="ECO:0007669"/>
    <property type="project" value="UniProtKB-KW"/>
</dbReference>
<feature type="binding site" evidence="12">
    <location>
        <begin position="383"/>
        <end position="386"/>
    </location>
    <ligand>
        <name>L-glutamine</name>
        <dbReference type="ChEBI" id="CHEBI:58359"/>
    </ligand>
</feature>
<dbReference type="PANTHER" id="PTHR11550:SF0">
    <property type="entry name" value="CTP SYNTHASE-RELATED"/>
    <property type="match status" value="1"/>
</dbReference>
<dbReference type="Pfam" id="PF06418">
    <property type="entry name" value="CTP_synth_N"/>
    <property type="match status" value="1"/>
</dbReference>
<comment type="catalytic activity">
    <reaction evidence="12">
        <text>UTP + NH4(+) + ATP = CTP + ADP + phosphate + 2 H(+)</text>
        <dbReference type="Rhea" id="RHEA:16597"/>
        <dbReference type="ChEBI" id="CHEBI:15378"/>
        <dbReference type="ChEBI" id="CHEBI:28938"/>
        <dbReference type="ChEBI" id="CHEBI:30616"/>
        <dbReference type="ChEBI" id="CHEBI:37563"/>
        <dbReference type="ChEBI" id="CHEBI:43474"/>
        <dbReference type="ChEBI" id="CHEBI:46398"/>
        <dbReference type="ChEBI" id="CHEBI:456216"/>
    </reaction>
</comment>
<feature type="binding site" evidence="12">
    <location>
        <begin position="192"/>
        <end position="197"/>
    </location>
    <ligand>
        <name>UTP</name>
        <dbReference type="ChEBI" id="CHEBI:46398"/>
    </ligand>
</feature>
<dbReference type="GeneID" id="92747708"/>
<feature type="binding site" evidence="12">
    <location>
        <position position="355"/>
    </location>
    <ligand>
        <name>L-glutamine</name>
        <dbReference type="ChEBI" id="CHEBI:58359"/>
    </ligand>
</feature>
<feature type="binding site" evidence="12">
    <location>
        <position position="228"/>
    </location>
    <ligand>
        <name>CTP</name>
        <dbReference type="ChEBI" id="CHEBI:37563"/>
        <note>allosteric inhibitor</note>
    </ligand>
</feature>
<evidence type="ECO:0000256" key="7">
    <source>
        <dbReference type="ARBA" id="ARBA00022842"/>
    </source>
</evidence>
<keyword evidence="9 12" id="KW-0665">Pyrimidine biosynthesis</keyword>
<dbReference type="SUPFAM" id="SSF52540">
    <property type="entry name" value="P-loop containing nucleoside triphosphate hydrolases"/>
    <property type="match status" value="1"/>
</dbReference>
<keyword evidence="3 12" id="KW-0436">Ligase</keyword>
<evidence type="ECO:0000256" key="8">
    <source>
        <dbReference type="ARBA" id="ARBA00022962"/>
    </source>
</evidence>
<evidence type="ECO:0000256" key="12">
    <source>
        <dbReference type="HAMAP-Rule" id="MF_01227"/>
    </source>
</evidence>
<feature type="binding site" evidence="12">
    <location>
        <position position="406"/>
    </location>
    <ligand>
        <name>L-glutamine</name>
        <dbReference type="ChEBI" id="CHEBI:58359"/>
    </ligand>
</feature>
<evidence type="ECO:0000259" key="14">
    <source>
        <dbReference type="Pfam" id="PF06418"/>
    </source>
</evidence>
<dbReference type="EMBL" id="CCXQ01000029">
    <property type="protein sequence ID" value="CEG20563.1"/>
    <property type="molecule type" value="Genomic_DNA"/>
</dbReference>
<dbReference type="SMR" id="A0A098EE45"/>
<dbReference type="PROSITE" id="PS51273">
    <property type="entry name" value="GATASE_TYPE_1"/>
    <property type="match status" value="1"/>
</dbReference>
<dbReference type="CDD" id="cd03113">
    <property type="entry name" value="CTPS_N"/>
    <property type="match status" value="1"/>
</dbReference>
<feature type="region of interest" description="Amidoligase domain" evidence="12">
    <location>
        <begin position="1"/>
        <end position="271"/>
    </location>
</feature>
<evidence type="ECO:0000259" key="13">
    <source>
        <dbReference type="Pfam" id="PF00117"/>
    </source>
</evidence>
<dbReference type="GO" id="GO:0044210">
    <property type="term" value="P:'de novo' CTP biosynthetic process"/>
    <property type="evidence" value="ECO:0007669"/>
    <property type="project" value="UniProtKB-UniRule"/>
</dbReference>
<comment type="caution">
    <text evidence="12">Lacks conserved residue(s) required for the propagation of feature annotation.</text>
</comment>
<feature type="binding site" evidence="12">
    <location>
        <position position="77"/>
    </location>
    <ligand>
        <name>Mg(2+)</name>
        <dbReference type="ChEBI" id="CHEBI:18420"/>
    </ligand>
</feature>
<keyword evidence="7 12" id="KW-0460">Magnesium</keyword>
<dbReference type="HAMAP" id="MF_01227">
    <property type="entry name" value="PyrG"/>
    <property type="match status" value="1"/>
</dbReference>
<comment type="pathway">
    <text evidence="1 12">Pyrimidine metabolism; CTP biosynthesis via de novo pathway; CTP from UDP: step 2/2.</text>
</comment>
<feature type="binding site" evidence="12">
    <location>
        <position position="228"/>
    </location>
    <ligand>
        <name>UTP</name>
        <dbReference type="ChEBI" id="CHEBI:46398"/>
    </ligand>
</feature>
<comment type="subunit">
    <text evidence="12">Homotetramer.</text>
</comment>
<keyword evidence="6 12" id="KW-0067">ATP-binding</keyword>
<evidence type="ECO:0000313" key="15">
    <source>
        <dbReference type="EMBL" id="CEG20563.1"/>
    </source>
</evidence>
<proteinExistence type="inferred from homology"/>
<comment type="function">
    <text evidence="11 12">Catalyzes the ATP-dependent amination of UTP to CTP with either L-glutamine or ammonia as the source of nitrogen. Regulates intracellular CTP levels through interactions with the four ribonucleotide triphosphates.</text>
</comment>
<comment type="catalytic activity">
    <reaction evidence="12">
        <text>L-glutamine + H2O = L-glutamate + NH4(+)</text>
        <dbReference type="Rhea" id="RHEA:15889"/>
        <dbReference type="ChEBI" id="CHEBI:15377"/>
        <dbReference type="ChEBI" id="CHEBI:28938"/>
        <dbReference type="ChEBI" id="CHEBI:29985"/>
        <dbReference type="ChEBI" id="CHEBI:58359"/>
    </reaction>
</comment>
<comment type="miscellaneous">
    <text evidence="12">CTPSs have evolved a hybrid strategy for distinguishing between UTP and CTP. The overlapping regions of the product feedback inhibitory and substrate sites recognize a common feature in both compounds, the triphosphate moiety. To differentiate isosteric substrate and product pyrimidine rings, an additional pocket far from the expected kinase/ligase catalytic site, specifically recognizes the cytosine and ribose portions of the product inhibitor.</text>
</comment>
<dbReference type="GO" id="GO:0097268">
    <property type="term" value="C:cytoophidium"/>
    <property type="evidence" value="ECO:0007669"/>
    <property type="project" value="UniProtKB-ARBA"/>
</dbReference>
<keyword evidence="8 12" id="KW-0315">Glutamine amidotransferase</keyword>
<dbReference type="InterPro" id="IPR027417">
    <property type="entry name" value="P-loop_NTPase"/>
</dbReference>
<comment type="activity regulation">
    <text evidence="12">Allosterically activated by GTP, when glutamine is the substrate; GTP has no effect on the reaction when ammonia is the substrate. The allosteric effector GTP functions by stabilizing the protein conformation that binds the tetrahedral intermediate(s) formed during glutamine hydrolysis. Inhibited by the product CTP, via allosteric rather than competitive inhibition.</text>
</comment>
<feature type="domain" description="CTP synthase N-terminal" evidence="14">
    <location>
        <begin position="9"/>
        <end position="270"/>
    </location>
</feature>
<dbReference type="InterPro" id="IPR017456">
    <property type="entry name" value="CTP_synthase_N"/>
</dbReference>
<evidence type="ECO:0000256" key="5">
    <source>
        <dbReference type="ARBA" id="ARBA00022741"/>
    </source>
</evidence>
<feature type="active site" description="Nucleophile; for glutamine hydrolysis" evidence="12">
    <location>
        <position position="382"/>
    </location>
</feature>
<evidence type="ECO:0000256" key="2">
    <source>
        <dbReference type="ARBA" id="ARBA00007533"/>
    </source>
</evidence>
<accession>A0A098EE45</accession>
<feature type="active site" evidence="12">
    <location>
        <position position="512"/>
    </location>
</feature>
<dbReference type="OMA" id="EFNNAYR"/>
<dbReference type="Proteomes" id="UP000055047">
    <property type="component" value="Unassembled WGS sequence"/>
</dbReference>
<dbReference type="InterPro" id="IPR004468">
    <property type="entry name" value="CTP_synthase"/>
</dbReference>
<dbReference type="InterPro" id="IPR017926">
    <property type="entry name" value="GATASE"/>
</dbReference>
<protein>
    <recommendedName>
        <fullName evidence="12">CTP synthase</fullName>
        <ecNumber evidence="12">6.3.4.2</ecNumber>
    </recommendedName>
    <alternativeName>
        <fullName evidence="12">Cytidine 5'-triphosphate synthase</fullName>
    </alternativeName>
    <alternativeName>
        <fullName evidence="12">Cytidine triphosphate synthetase</fullName>
        <shortName evidence="12">CTP synthetase</shortName>
        <shortName evidence="12">CTPS</shortName>
    </alternativeName>
    <alternativeName>
        <fullName evidence="12">UTP--ammonia ligase</fullName>
    </alternativeName>
</protein>
<dbReference type="RefSeq" id="WP_011450198.1">
    <property type="nucleotide sequence ID" value="NZ_CCXQ01000029.1"/>
</dbReference>
<evidence type="ECO:0000256" key="9">
    <source>
        <dbReference type="ARBA" id="ARBA00022975"/>
    </source>
</evidence>
<evidence type="ECO:0000256" key="1">
    <source>
        <dbReference type="ARBA" id="ARBA00005171"/>
    </source>
</evidence>
<feature type="binding site" evidence="12">
    <location>
        <begin position="20"/>
        <end position="25"/>
    </location>
    <ligand>
        <name>ATP</name>
        <dbReference type="ChEBI" id="CHEBI:30616"/>
    </ligand>
</feature>
<feature type="binding site" evidence="12">
    <location>
        <begin position="192"/>
        <end position="197"/>
    </location>
    <ligand>
        <name>CTP</name>
        <dbReference type="ChEBI" id="CHEBI:37563"/>
        <note>allosteric inhibitor</note>
    </ligand>
</feature>
<dbReference type="GO" id="GO:0003883">
    <property type="term" value="F:CTP synthase activity"/>
    <property type="evidence" value="ECO:0007669"/>
    <property type="project" value="UniProtKB-UniRule"/>
</dbReference>
<name>A0A098EE45_ANAPH</name>
<dbReference type="PANTHER" id="PTHR11550">
    <property type="entry name" value="CTP SYNTHASE"/>
    <property type="match status" value="1"/>
</dbReference>
<feature type="binding site" evidence="12">
    <location>
        <begin position="152"/>
        <end position="154"/>
    </location>
    <ligand>
        <name>CTP</name>
        <dbReference type="ChEBI" id="CHEBI:37563"/>
        <note>allosteric inhibitor</note>
    </ligand>
</feature>
<dbReference type="CDD" id="cd01746">
    <property type="entry name" value="GATase1_CTP_Synthase"/>
    <property type="match status" value="1"/>
</dbReference>
<comment type="similarity">
    <text evidence="2 12">Belongs to the CTP synthase family.</text>
</comment>
<dbReference type="UniPathway" id="UPA00159">
    <property type="reaction ID" value="UER00277"/>
</dbReference>
<gene>
    <name evidence="12 15" type="primary">pyrG</name>
    <name evidence="15" type="ORF">ANAPHAGO_00702</name>
</gene>
<dbReference type="InterPro" id="IPR033828">
    <property type="entry name" value="GATase1_CTP_Synthase"/>
</dbReference>
<organism evidence="15 16">
    <name type="scientific">Anaplasma phagocytophilum</name>
    <name type="common">Ehrlichia phagocytophila</name>
    <dbReference type="NCBI Taxonomy" id="948"/>
    <lineage>
        <taxon>Bacteria</taxon>
        <taxon>Pseudomonadati</taxon>
        <taxon>Pseudomonadota</taxon>
        <taxon>Alphaproteobacteria</taxon>
        <taxon>Rickettsiales</taxon>
        <taxon>Anaplasmataceae</taxon>
        <taxon>Anaplasma</taxon>
        <taxon>phagocytophilum group</taxon>
    </lineage>
</organism>
<dbReference type="Gene3D" id="3.40.50.300">
    <property type="entry name" value="P-loop containing nucleotide triphosphate hydrolases"/>
    <property type="match status" value="1"/>
</dbReference>
<dbReference type="Gene3D" id="3.40.50.880">
    <property type="match status" value="1"/>
</dbReference>
<evidence type="ECO:0000256" key="3">
    <source>
        <dbReference type="ARBA" id="ARBA00022598"/>
    </source>
</evidence>
<dbReference type="EC" id="6.3.4.2" evidence="12"/>
<dbReference type="GO" id="GO:0019856">
    <property type="term" value="P:pyrimidine nucleobase biosynthetic process"/>
    <property type="evidence" value="ECO:0007669"/>
    <property type="project" value="TreeGrafter"/>
</dbReference>
<evidence type="ECO:0000256" key="11">
    <source>
        <dbReference type="ARBA" id="ARBA00059148"/>
    </source>
</evidence>
<dbReference type="NCBIfam" id="TIGR00337">
    <property type="entry name" value="PyrG"/>
    <property type="match status" value="1"/>
</dbReference>
<evidence type="ECO:0000313" key="16">
    <source>
        <dbReference type="Proteomes" id="UP000055047"/>
    </source>
</evidence>
<keyword evidence="5 12" id="KW-0547">Nucleotide-binding</keyword>
<dbReference type="SUPFAM" id="SSF52317">
    <property type="entry name" value="Class I glutamine amidotransferase-like"/>
    <property type="match status" value="1"/>
</dbReference>
<dbReference type="FunFam" id="3.40.50.300:FF:000009">
    <property type="entry name" value="CTP synthase"/>
    <property type="match status" value="1"/>
</dbReference>
<evidence type="ECO:0000256" key="10">
    <source>
        <dbReference type="ARBA" id="ARBA00047781"/>
    </source>
</evidence>
<feature type="binding site" evidence="12">
    <location>
        <position position="145"/>
    </location>
    <ligand>
        <name>Mg(2+)</name>
        <dbReference type="ChEBI" id="CHEBI:18420"/>
    </ligand>
</feature>
<keyword evidence="4 12" id="KW-0479">Metal-binding</keyword>
<dbReference type="GO" id="GO:0005829">
    <property type="term" value="C:cytosol"/>
    <property type="evidence" value="ECO:0007669"/>
    <property type="project" value="TreeGrafter"/>
</dbReference>
<feature type="binding site" evidence="12">
    <location>
        <position position="19"/>
    </location>
    <ligand>
        <name>CTP</name>
        <dbReference type="ChEBI" id="CHEBI:37563"/>
        <note>allosteric inhibitor</note>
    </ligand>
</feature>
<evidence type="ECO:0000256" key="6">
    <source>
        <dbReference type="ARBA" id="ARBA00022840"/>
    </source>
</evidence>
<evidence type="ECO:0000256" key="4">
    <source>
        <dbReference type="ARBA" id="ARBA00022723"/>
    </source>
</evidence>
<dbReference type="AlphaFoldDB" id="A0A098EE45"/>